<dbReference type="Gene3D" id="1.25.40.10">
    <property type="entry name" value="Tetratricopeptide repeat domain"/>
    <property type="match status" value="1"/>
</dbReference>
<sequence length="839" mass="97602">MDRDSANATRLRVNRIALIQQIDVQELVPKLIRARILSVNHDVQYINQGTSRIDRARRLIDCLLTPISIGKESERGERPANWYLLFRSYLLENSSIYGDLVTSLDNTVIRTPAFAQRASEAFADKTNVQRSNEFRNNVNKDLLRTSQPKQINEQQQQSNSQIKNNQEQTTKIEFDKYEMNKILIQGSFQKVIDNLTYLSQIPAHLFDQLSHSNQSYDHEQLKTEYQVFDDMRRLELINNLMKNEHSLANQCTFDTDVVNKLLIDSNHYHHFYKYFIALSSIYGIHFDRQFLQSFINSLDKQDDLFKIIDKGFQLYHFLYGYGRYELCRQIIERIVQSLTKQVKQQHQQQQQSTIWTYLFRACCALIQVHNQGLEMKDAWARIEAANEISENLKTNGMEIASNDQAWLYFAASQTAYEDANFDASIQYCYKGLKLADKNNHLLIIDLLCSLTQGLTSKWIMNKAQTTAVMAVQYAAKYCGRNSPKYVYALQQLVQYSNEFIQDASTVELAQYTFDRARIIYGYESLVVAHSHRALSKSLITHASTTYSRRSIEDNSSENKYIDSSQIDYIHHANEAYRIAQDWFGVEDHIRLFPFKMSLAHALQARVSSNQNENKDNYFNDAMELLDDCLTIAKDIFGTMSFKVAQVYRLRSATYLSKKMYNEAEQQLNICLQIYKLCLPPNSFHFLVTKASLGLIYKQQGNYEKALTLFQSISSLLDTKSQSFRWINMVLESLIECYTHLEENRGEGEEHRTSSSLINNASEKVRAELYEWRRTIAKPVDLMSLIHEEPTRTLHQFLHDSTKFQETTDRVHALIHTQLRAKNRIPIPIPTTNTKTHQEA</sequence>
<dbReference type="InterPro" id="IPR011029">
    <property type="entry name" value="DEATH-like_dom_sf"/>
</dbReference>
<keyword evidence="4" id="KW-1185">Reference proteome</keyword>
<dbReference type="GO" id="GO:0043161">
    <property type="term" value="P:proteasome-mediated ubiquitin-dependent protein catabolic process"/>
    <property type="evidence" value="ECO:0007669"/>
    <property type="project" value="TreeGrafter"/>
</dbReference>
<dbReference type="PANTHER" id="PTHR46575:SF1">
    <property type="entry name" value="AMYLOID PROTEIN-BINDING PROTEIN 2"/>
    <property type="match status" value="1"/>
</dbReference>
<comment type="caution">
    <text evidence="3">The sequence shown here is derived from an EMBL/GenBank/DDBJ whole genome shotgun (WGS) entry which is preliminary data.</text>
</comment>
<dbReference type="EMBL" id="CAJNOL010006237">
    <property type="protein sequence ID" value="CAF1615719.1"/>
    <property type="molecule type" value="Genomic_DNA"/>
</dbReference>
<dbReference type="GO" id="GO:0031462">
    <property type="term" value="C:Cul2-RING ubiquitin ligase complex"/>
    <property type="evidence" value="ECO:0007669"/>
    <property type="project" value="TreeGrafter"/>
</dbReference>
<dbReference type="SMART" id="SM00028">
    <property type="entry name" value="TPR"/>
    <property type="match status" value="3"/>
</dbReference>
<dbReference type="InterPro" id="IPR042476">
    <property type="entry name" value="APPBP2"/>
</dbReference>
<dbReference type="GO" id="GO:0006886">
    <property type="term" value="P:intracellular protein transport"/>
    <property type="evidence" value="ECO:0007669"/>
    <property type="project" value="InterPro"/>
</dbReference>
<evidence type="ECO:0000313" key="4">
    <source>
        <dbReference type="Proteomes" id="UP000663870"/>
    </source>
</evidence>
<dbReference type="GO" id="GO:1990756">
    <property type="term" value="F:ubiquitin-like ligase-substrate adaptor activity"/>
    <property type="evidence" value="ECO:0007669"/>
    <property type="project" value="TreeGrafter"/>
</dbReference>
<reference evidence="3" key="1">
    <citation type="submission" date="2021-02" db="EMBL/GenBank/DDBJ databases">
        <authorList>
            <person name="Nowell W R."/>
        </authorList>
    </citation>
    <scope>NUCLEOTIDE SEQUENCE</scope>
</reference>
<dbReference type="SUPFAM" id="SSF48452">
    <property type="entry name" value="TPR-like"/>
    <property type="match status" value="1"/>
</dbReference>
<dbReference type="Proteomes" id="UP000663854">
    <property type="component" value="Unassembled WGS sequence"/>
</dbReference>
<dbReference type="Proteomes" id="UP000663870">
    <property type="component" value="Unassembled WGS sequence"/>
</dbReference>
<dbReference type="SUPFAM" id="SSF47986">
    <property type="entry name" value="DEATH domain"/>
    <property type="match status" value="1"/>
</dbReference>
<organism evidence="3 4">
    <name type="scientific">Rotaria sordida</name>
    <dbReference type="NCBI Taxonomy" id="392033"/>
    <lineage>
        <taxon>Eukaryota</taxon>
        <taxon>Metazoa</taxon>
        <taxon>Spiralia</taxon>
        <taxon>Gnathifera</taxon>
        <taxon>Rotifera</taxon>
        <taxon>Eurotatoria</taxon>
        <taxon>Bdelloidea</taxon>
        <taxon>Philodinida</taxon>
        <taxon>Philodinidae</taxon>
        <taxon>Rotaria</taxon>
    </lineage>
</organism>
<dbReference type="InterPro" id="IPR019734">
    <property type="entry name" value="TPR_rpt"/>
</dbReference>
<feature type="domain" description="CARD" evidence="1">
    <location>
        <begin position="3"/>
        <end position="64"/>
    </location>
</feature>
<name>A0A816C0B1_9BILA</name>
<gene>
    <name evidence="3" type="ORF">JXQ802_LOCUS49953</name>
    <name evidence="2" type="ORF">PYM288_LOCUS33817</name>
</gene>
<accession>A0A816C0B1</accession>
<dbReference type="GO" id="GO:0042981">
    <property type="term" value="P:regulation of apoptotic process"/>
    <property type="evidence" value="ECO:0007669"/>
    <property type="project" value="InterPro"/>
</dbReference>
<protein>
    <recommendedName>
        <fullName evidence="1">CARD domain-containing protein</fullName>
    </recommendedName>
</protein>
<dbReference type="Gene3D" id="1.10.533.10">
    <property type="entry name" value="Death Domain, Fas"/>
    <property type="match status" value="1"/>
</dbReference>
<dbReference type="InterPro" id="IPR001315">
    <property type="entry name" value="CARD"/>
</dbReference>
<evidence type="ECO:0000313" key="3">
    <source>
        <dbReference type="EMBL" id="CAF1615719.1"/>
    </source>
</evidence>
<dbReference type="AlphaFoldDB" id="A0A816C0B1"/>
<dbReference type="PANTHER" id="PTHR46575">
    <property type="entry name" value="AMYLOID PROTEIN-BINDING PROTEIN 2"/>
    <property type="match status" value="1"/>
</dbReference>
<dbReference type="InterPro" id="IPR011990">
    <property type="entry name" value="TPR-like_helical_dom_sf"/>
</dbReference>
<evidence type="ECO:0000313" key="2">
    <source>
        <dbReference type="EMBL" id="CAF1380261.1"/>
    </source>
</evidence>
<evidence type="ECO:0000259" key="1">
    <source>
        <dbReference type="PROSITE" id="PS50209"/>
    </source>
</evidence>
<dbReference type="CDD" id="cd01671">
    <property type="entry name" value="CARD"/>
    <property type="match status" value="1"/>
</dbReference>
<dbReference type="PROSITE" id="PS50209">
    <property type="entry name" value="CARD"/>
    <property type="match status" value="1"/>
</dbReference>
<dbReference type="Pfam" id="PF00619">
    <property type="entry name" value="CARD"/>
    <property type="match status" value="1"/>
</dbReference>
<proteinExistence type="predicted"/>
<dbReference type="EMBL" id="CAJNOH010004785">
    <property type="protein sequence ID" value="CAF1380261.1"/>
    <property type="molecule type" value="Genomic_DNA"/>
</dbReference>